<sequence>MEDFQTLQEIRCESIPISSGSDAPRNALFFHRFPEQGTDSVDHADISYCSIHSNDVATVQCIECVNNGLPVKHSYHCSNKCFRDAWKNHILHHHSANVSNACIEDNETRGTLNRCNSWPPGDMVSWFDEKIEVVIPTGRMWVNKLGPSNALIPSADGVGFSFKLQSEAAVCADETFAVTDPTVQRLNLSSRSLIWLPDSPKTEKHDLTKKVSKAGNFNVLTYNILSDIYVYVDKYPYCPEWALTWEYRRKNLLRELIKYNADILCLQEVQSDHFENFFKPELESFGYSVAYKKKTKEVYTGNGYTIDGCATFYRNDIFKEVMSYELEYSKSALSLMEKLEPGLRDYARVRLIKDNIALAVILEVVGNFADSAASFSRLCVVNTHIYAGKGFPDVKLLQVSDLVNEIEKTIDSKMPLFICGDMNSFPGSDPYVLLTKHEVDIACAEAPDPLCIFQHLKLHHSMKLASAYASAFLKPLNDIKRRRMKMKHSKTGEPLFTSLTPFYGSTLDYIFYTVDSLEVEGLLELPEFESVGRALPSPFWSSDHIALMGSFRITRPFLGFPEQGVDNADIRYCSIHINDVATVQCIECVKNGLPVKNSYYCSNKCFQDAWKNHCLDHRNEIVSNSCNEDAEARGILNRFDFWSPADMVLRPDKIVEEFIKRQFETAVYADETFVTDPVIQSQNLLSPSLCWIPDSLNTDITEFYTGSGYTIDGCATFYRNDKFNEVESYQLEYGMPALSLMEKLEPSLRKQATIRLVKDNVALAVILEVVGNSAQSAASSSKFCVVNTHIYAGRGFPDVKLLQVSNLVNEIEKTIDPRMPLFICGDMNSHPGSDPYVLLTERAVDIARAQAPDPLRIFQHLKLHHSMQLASAYSVIGVEPLTTLDYIFYTEDSMEVDWLLDLPDFESMGIALPSNLWSSDHIALMGSFRITKPYYGEVAYFMVHMMILCIREKKRKKEKPGFGVQMQVWREEVAEQLWHSMWRCQV</sequence>
<dbReference type="EnsemblPlants" id="AUR62027752-RA">
    <property type="protein sequence ID" value="AUR62027752-RA:cds"/>
    <property type="gene ID" value="AUR62027752"/>
</dbReference>
<evidence type="ECO:0000256" key="9">
    <source>
        <dbReference type="ARBA" id="ARBA00022722"/>
    </source>
</evidence>
<dbReference type="Gene3D" id="3.60.10.10">
    <property type="entry name" value="Endonuclease/exonuclease/phosphatase"/>
    <property type="match status" value="2"/>
</dbReference>
<protein>
    <recommendedName>
        <fullName evidence="7">poly(A)-specific ribonuclease</fullName>
        <ecNumber evidence="7">3.1.13.4</ecNumber>
    </recommendedName>
</protein>
<comment type="similarity">
    <text evidence="5">Belongs to the CCR4/nocturin family.</text>
</comment>
<dbReference type="GO" id="GO:0046872">
    <property type="term" value="F:metal ion binding"/>
    <property type="evidence" value="ECO:0007669"/>
    <property type="project" value="UniProtKB-KW"/>
</dbReference>
<dbReference type="Gramene" id="AUR62027752-RA">
    <property type="protein sequence ID" value="AUR62027752-RA:cds"/>
    <property type="gene ID" value="AUR62027752"/>
</dbReference>
<evidence type="ECO:0000256" key="3">
    <source>
        <dbReference type="ARBA" id="ARBA00004123"/>
    </source>
</evidence>
<evidence type="ECO:0000256" key="5">
    <source>
        <dbReference type="ARBA" id="ARBA00010774"/>
    </source>
</evidence>
<evidence type="ECO:0000259" key="20">
    <source>
        <dbReference type="Pfam" id="PF03372"/>
    </source>
</evidence>
<dbReference type="GO" id="GO:0005737">
    <property type="term" value="C:cytoplasm"/>
    <property type="evidence" value="ECO:0007669"/>
    <property type="project" value="UniProtKB-SubCell"/>
</dbReference>
<evidence type="ECO:0000256" key="15">
    <source>
        <dbReference type="ARBA" id="ARBA00022884"/>
    </source>
</evidence>
<evidence type="ECO:0000256" key="1">
    <source>
        <dbReference type="ARBA" id="ARBA00001663"/>
    </source>
</evidence>
<comment type="catalytic activity">
    <reaction evidence="1">
        <text>Exonucleolytic cleavage of poly(A) to 5'-AMP.</text>
        <dbReference type="EC" id="3.1.13.4"/>
    </reaction>
</comment>
<keyword evidence="12" id="KW-0378">Hydrolase</keyword>
<accession>A0A803ME59</accession>
<keyword evidence="9" id="KW-0540">Nuclease</keyword>
<comment type="function">
    <text evidence="19">Acts as a catalytic component of the CCR4-NOT core complex, which in the nucleus seems to be a general transcription factor, and in the cytoplasm the major mRNA deadenylase involved in mRNA turnover.</text>
</comment>
<dbReference type="GO" id="GO:0004535">
    <property type="term" value="F:poly(A)-specific ribonuclease activity"/>
    <property type="evidence" value="ECO:0007669"/>
    <property type="project" value="UniProtKB-EC"/>
</dbReference>
<dbReference type="Pfam" id="PF03372">
    <property type="entry name" value="Exo_endo_phos"/>
    <property type="match status" value="2"/>
</dbReference>
<proteinExistence type="inferred from homology"/>
<feature type="domain" description="Endonuclease/exonuclease/phosphatase" evidence="20">
    <location>
        <begin position="220"/>
        <end position="544"/>
    </location>
</feature>
<reference evidence="21" key="1">
    <citation type="journal article" date="2017" name="Nature">
        <title>The genome of Chenopodium quinoa.</title>
        <authorList>
            <person name="Jarvis D.E."/>
            <person name="Ho Y.S."/>
            <person name="Lightfoot D.J."/>
            <person name="Schmoeckel S.M."/>
            <person name="Li B."/>
            <person name="Borm T.J.A."/>
            <person name="Ohyanagi H."/>
            <person name="Mineta K."/>
            <person name="Michell C.T."/>
            <person name="Saber N."/>
            <person name="Kharbatia N.M."/>
            <person name="Rupper R.R."/>
            <person name="Sharp A.R."/>
            <person name="Dally N."/>
            <person name="Boughton B.A."/>
            <person name="Woo Y.H."/>
            <person name="Gao G."/>
            <person name="Schijlen E.G.W.M."/>
            <person name="Guo X."/>
            <person name="Momin A.A."/>
            <person name="Negrao S."/>
            <person name="Al-Babili S."/>
            <person name="Gehring C."/>
            <person name="Roessner U."/>
            <person name="Jung C."/>
            <person name="Murphy K."/>
            <person name="Arold S.T."/>
            <person name="Gojobori T."/>
            <person name="van der Linden C.G."/>
            <person name="van Loo E.N."/>
            <person name="Jellen E.N."/>
            <person name="Maughan P.J."/>
            <person name="Tester M."/>
        </authorList>
    </citation>
    <scope>NUCLEOTIDE SEQUENCE [LARGE SCALE GENOMIC DNA]</scope>
    <source>
        <strain evidence="21">cv. PI 614886</strain>
    </source>
</reference>
<dbReference type="Proteomes" id="UP000596660">
    <property type="component" value="Unplaced"/>
</dbReference>
<evidence type="ECO:0000256" key="19">
    <source>
        <dbReference type="ARBA" id="ARBA00054840"/>
    </source>
</evidence>
<dbReference type="PANTHER" id="PTHR12121:SF79">
    <property type="entry name" value="CARBON CATABOLITE REPRESSOR PROTEIN 4 HOMOLOG 1-LIKE ISOFORM X1"/>
    <property type="match status" value="1"/>
</dbReference>
<reference evidence="21" key="2">
    <citation type="submission" date="2021-03" db="UniProtKB">
        <authorList>
            <consortium name="EnsemblPlants"/>
        </authorList>
    </citation>
    <scope>IDENTIFICATION</scope>
</reference>
<evidence type="ECO:0000256" key="11">
    <source>
        <dbReference type="ARBA" id="ARBA00022737"/>
    </source>
</evidence>
<keyword evidence="17" id="KW-0804">Transcription</keyword>
<dbReference type="GO" id="GO:0003723">
    <property type="term" value="F:RNA binding"/>
    <property type="evidence" value="ECO:0007669"/>
    <property type="project" value="UniProtKB-KW"/>
</dbReference>
<keyword evidence="15" id="KW-0694">RNA-binding</keyword>
<keyword evidence="8" id="KW-0963">Cytoplasm</keyword>
<evidence type="ECO:0000256" key="18">
    <source>
        <dbReference type="ARBA" id="ARBA00023242"/>
    </source>
</evidence>
<dbReference type="SUPFAM" id="SSF56219">
    <property type="entry name" value="DNase I-like"/>
    <property type="match status" value="2"/>
</dbReference>
<dbReference type="AlphaFoldDB" id="A0A803ME59"/>
<comment type="subcellular location">
    <subcellularLocation>
        <location evidence="4">Cytoplasm</location>
    </subcellularLocation>
    <subcellularLocation>
        <location evidence="3">Nucleus</location>
    </subcellularLocation>
</comment>
<evidence type="ECO:0000256" key="10">
    <source>
        <dbReference type="ARBA" id="ARBA00022723"/>
    </source>
</evidence>
<dbReference type="InterPro" id="IPR005135">
    <property type="entry name" value="Endo/exonuclease/phosphatase"/>
</dbReference>
<name>A0A803ME59_CHEQI</name>
<evidence type="ECO:0000256" key="4">
    <source>
        <dbReference type="ARBA" id="ARBA00004496"/>
    </source>
</evidence>
<keyword evidence="10" id="KW-0479">Metal-binding</keyword>
<evidence type="ECO:0000256" key="17">
    <source>
        <dbReference type="ARBA" id="ARBA00023163"/>
    </source>
</evidence>
<keyword evidence="18" id="KW-0539">Nucleus</keyword>
<evidence type="ECO:0000256" key="16">
    <source>
        <dbReference type="ARBA" id="ARBA00023015"/>
    </source>
</evidence>
<keyword evidence="14" id="KW-0460">Magnesium</keyword>
<evidence type="ECO:0000256" key="2">
    <source>
        <dbReference type="ARBA" id="ARBA00001946"/>
    </source>
</evidence>
<evidence type="ECO:0000256" key="14">
    <source>
        <dbReference type="ARBA" id="ARBA00022842"/>
    </source>
</evidence>
<dbReference type="GO" id="GO:0005634">
    <property type="term" value="C:nucleus"/>
    <property type="evidence" value="ECO:0007669"/>
    <property type="project" value="UniProtKB-SubCell"/>
</dbReference>
<feature type="domain" description="Endonuclease/exonuclease/phosphatase" evidence="20">
    <location>
        <begin position="703"/>
        <end position="921"/>
    </location>
</feature>
<evidence type="ECO:0000256" key="12">
    <source>
        <dbReference type="ARBA" id="ARBA00022801"/>
    </source>
</evidence>
<comment type="subunit">
    <text evidence="6">Component of the CCR4-NOT complex, at least composed of CRR4 and CAF1 proteins.</text>
</comment>
<evidence type="ECO:0000313" key="21">
    <source>
        <dbReference type="EnsemblPlants" id="AUR62027752-RA:cds"/>
    </source>
</evidence>
<dbReference type="InterPro" id="IPR050410">
    <property type="entry name" value="CCR4/nocturin_mRNA_transcr"/>
</dbReference>
<dbReference type="PANTHER" id="PTHR12121">
    <property type="entry name" value="CARBON CATABOLITE REPRESSOR PROTEIN 4"/>
    <property type="match status" value="1"/>
</dbReference>
<evidence type="ECO:0000256" key="7">
    <source>
        <dbReference type="ARBA" id="ARBA00012161"/>
    </source>
</evidence>
<evidence type="ECO:0000256" key="6">
    <source>
        <dbReference type="ARBA" id="ARBA00011757"/>
    </source>
</evidence>
<evidence type="ECO:0000313" key="22">
    <source>
        <dbReference type="Proteomes" id="UP000596660"/>
    </source>
</evidence>
<organism evidence="21 22">
    <name type="scientific">Chenopodium quinoa</name>
    <name type="common">Quinoa</name>
    <dbReference type="NCBI Taxonomy" id="63459"/>
    <lineage>
        <taxon>Eukaryota</taxon>
        <taxon>Viridiplantae</taxon>
        <taxon>Streptophyta</taxon>
        <taxon>Embryophyta</taxon>
        <taxon>Tracheophyta</taxon>
        <taxon>Spermatophyta</taxon>
        <taxon>Magnoliopsida</taxon>
        <taxon>eudicotyledons</taxon>
        <taxon>Gunneridae</taxon>
        <taxon>Pentapetalae</taxon>
        <taxon>Caryophyllales</taxon>
        <taxon>Chenopodiaceae</taxon>
        <taxon>Chenopodioideae</taxon>
        <taxon>Atripliceae</taxon>
        <taxon>Chenopodium</taxon>
    </lineage>
</organism>
<keyword evidence="16" id="KW-0805">Transcription regulation</keyword>
<evidence type="ECO:0000256" key="13">
    <source>
        <dbReference type="ARBA" id="ARBA00022839"/>
    </source>
</evidence>
<evidence type="ECO:0000256" key="8">
    <source>
        <dbReference type="ARBA" id="ARBA00022490"/>
    </source>
</evidence>
<dbReference type="FunFam" id="3.60.10.10:FF:000016">
    <property type="entry name" value="Carbon catabolite repressor protein 4 1"/>
    <property type="match status" value="1"/>
</dbReference>
<dbReference type="EC" id="3.1.13.4" evidence="7"/>
<keyword evidence="22" id="KW-1185">Reference proteome</keyword>
<dbReference type="InterPro" id="IPR036691">
    <property type="entry name" value="Endo/exonu/phosph_ase_sf"/>
</dbReference>
<comment type="cofactor">
    <cofactor evidence="2">
        <name>Mg(2+)</name>
        <dbReference type="ChEBI" id="CHEBI:18420"/>
    </cofactor>
</comment>
<keyword evidence="13" id="KW-0269">Exonuclease</keyword>
<keyword evidence="11" id="KW-0677">Repeat</keyword>